<comment type="caution">
    <text evidence="6">The sequence shown here is derived from an EMBL/GenBank/DDBJ whole genome shotgun (WGS) entry which is preliminary data.</text>
</comment>
<gene>
    <name evidence="6" type="ORF">KFBDDELM_00039</name>
</gene>
<organism evidence="6 7">
    <name type="scientific">Candidatus Argoarchaeum ethanivorans</name>
    <dbReference type="NCBI Taxonomy" id="2608793"/>
    <lineage>
        <taxon>Archaea</taxon>
        <taxon>Methanobacteriati</taxon>
        <taxon>Methanobacteriota</taxon>
        <taxon>Stenosarchaea group</taxon>
        <taxon>Methanomicrobia</taxon>
        <taxon>Methanosarcinales</taxon>
        <taxon>Methanosarcinales incertae sedis</taxon>
        <taxon>GOM Arc I cluster</taxon>
        <taxon>Candidatus Argoarchaeum</taxon>
    </lineage>
</organism>
<evidence type="ECO:0000256" key="4">
    <source>
        <dbReference type="SAM" id="Phobius"/>
    </source>
</evidence>
<sequence length="363" mass="42253">MTMGEESMSTATIENNPRVTILLLNYNGWEDAIECLESVYKITYPNWELILVDNGSVDGSVTKIKEWATGKIPVESKFFEYDAERKPIESIEELFYDEEEARVKVLKKVKEWGTLLPHQKLSILRIEKNRGFTGGNNIGIEYVLKERETRYILLLSNDTVVDKEFLGELVKVGESDEKIGIVGAVNYYYDEPEKIWFSGGKINFWNGKVYSIRANEIDKRQHDMIKEADYVAGSCLLIKKEVIKGVGILDREYFAFWEDADWCVRAHKAGYKVVYVSDAKIWHKVSSTTKKISGFYEYYNTRNTFLFMKKHATRVQFISFILWFFLTNFWFMSGMLLIQHKNMKALISFYKGIKDGLLHVIKV</sequence>
<protein>
    <submittedName>
        <fullName evidence="6">Glycosyl transferase family 2</fullName>
    </submittedName>
</protein>
<keyword evidence="4" id="KW-1133">Transmembrane helix</keyword>
<dbReference type="Gene3D" id="3.90.550.10">
    <property type="entry name" value="Spore Coat Polysaccharide Biosynthesis Protein SpsA, Chain A"/>
    <property type="match status" value="1"/>
</dbReference>
<dbReference type="PANTHER" id="PTHR43179:SF12">
    <property type="entry name" value="GALACTOFURANOSYLTRANSFERASE GLFT2"/>
    <property type="match status" value="1"/>
</dbReference>
<keyword evidence="4" id="KW-0812">Transmembrane</keyword>
<dbReference type="AlphaFoldDB" id="A0A811T415"/>
<feature type="domain" description="Glycosyltransferase 2-like" evidence="5">
    <location>
        <begin position="21"/>
        <end position="72"/>
    </location>
</feature>
<comment type="similarity">
    <text evidence="1">Belongs to the glycosyltransferase 2 family.</text>
</comment>
<dbReference type="SUPFAM" id="SSF53448">
    <property type="entry name" value="Nucleotide-diphospho-sugar transferases"/>
    <property type="match status" value="1"/>
</dbReference>
<keyword evidence="3 6" id="KW-0808">Transferase</keyword>
<dbReference type="CDD" id="cd04186">
    <property type="entry name" value="GT_2_like_c"/>
    <property type="match status" value="1"/>
</dbReference>
<evidence type="ECO:0000256" key="2">
    <source>
        <dbReference type="ARBA" id="ARBA00022676"/>
    </source>
</evidence>
<dbReference type="Proteomes" id="UP000606624">
    <property type="component" value="Unassembled WGS sequence"/>
</dbReference>
<dbReference type="GO" id="GO:0016757">
    <property type="term" value="F:glycosyltransferase activity"/>
    <property type="evidence" value="ECO:0007669"/>
    <property type="project" value="UniProtKB-KW"/>
</dbReference>
<dbReference type="Pfam" id="PF00535">
    <property type="entry name" value="Glycos_transf_2"/>
    <property type="match status" value="1"/>
</dbReference>
<keyword evidence="2" id="KW-0328">Glycosyltransferase</keyword>
<name>A0A811T415_9EURY</name>
<evidence type="ECO:0000313" key="7">
    <source>
        <dbReference type="Proteomes" id="UP000606624"/>
    </source>
</evidence>
<evidence type="ECO:0000259" key="5">
    <source>
        <dbReference type="Pfam" id="PF00535"/>
    </source>
</evidence>
<dbReference type="InterPro" id="IPR001173">
    <property type="entry name" value="Glyco_trans_2-like"/>
</dbReference>
<dbReference type="EMBL" id="CAJHIN010000001">
    <property type="protein sequence ID" value="CAD6490161.1"/>
    <property type="molecule type" value="Genomic_DNA"/>
</dbReference>
<keyword evidence="4" id="KW-0472">Membrane</keyword>
<proteinExistence type="inferred from homology"/>
<evidence type="ECO:0000256" key="1">
    <source>
        <dbReference type="ARBA" id="ARBA00006739"/>
    </source>
</evidence>
<reference evidence="6" key="1">
    <citation type="submission" date="2020-10" db="EMBL/GenBank/DDBJ databases">
        <authorList>
            <person name="Hahn C.J."/>
            <person name="Laso-Perez R."/>
            <person name="Vulcano F."/>
            <person name="Vaziourakis K.-M."/>
            <person name="Stokke R."/>
            <person name="Steen I.H."/>
            <person name="Teske A."/>
            <person name="Boetius A."/>
            <person name="Liebeke M."/>
            <person name="Amann R."/>
            <person name="Knittel K."/>
        </authorList>
    </citation>
    <scope>NUCLEOTIDE SEQUENCE</scope>
    <source>
        <strain evidence="6">Gfbio:e3339647-f889-4370-9287-4fb5cb688e4c:AG392E03_GoMArc1</strain>
    </source>
</reference>
<dbReference type="InterPro" id="IPR029044">
    <property type="entry name" value="Nucleotide-diphossugar_trans"/>
</dbReference>
<dbReference type="PANTHER" id="PTHR43179">
    <property type="entry name" value="RHAMNOSYLTRANSFERASE WBBL"/>
    <property type="match status" value="1"/>
</dbReference>
<accession>A0A811T415</accession>
<evidence type="ECO:0000313" key="6">
    <source>
        <dbReference type="EMBL" id="CAD6490161.1"/>
    </source>
</evidence>
<dbReference type="Pfam" id="PF13641">
    <property type="entry name" value="Glyco_tranf_2_3"/>
    <property type="match status" value="1"/>
</dbReference>
<feature type="transmembrane region" description="Helical" evidence="4">
    <location>
        <begin position="317"/>
        <end position="338"/>
    </location>
</feature>
<evidence type="ECO:0000256" key="3">
    <source>
        <dbReference type="ARBA" id="ARBA00022679"/>
    </source>
</evidence>